<evidence type="ECO:0000313" key="2">
    <source>
        <dbReference type="EMBL" id="UUY05988.1"/>
    </source>
</evidence>
<keyword evidence="1" id="KW-0812">Transmembrane</keyword>
<accession>A0ABY5PMQ2</accession>
<sequence>MTTHRFIPTWRWIAGFIAFPIAGLLGGAAAGPVDTAAAALLGGAVTGLVLGVGQWLAAGRALAPPAAWIAATGAGYALGLTAGASIVGFGTELGDLALMGAVTGAGVGLAQGAALTAHGRRALATVWAPAMPVLMALGWTVTTLAGVDVEAQYTVFGATGALVFVALSGLLLARAGRGDARTPALADDLAGA</sequence>
<feature type="transmembrane region" description="Helical" evidence="1">
    <location>
        <begin position="153"/>
        <end position="173"/>
    </location>
</feature>
<organism evidence="2 3">
    <name type="scientific">Svornostia abyssi</name>
    <dbReference type="NCBI Taxonomy" id="2898438"/>
    <lineage>
        <taxon>Bacteria</taxon>
        <taxon>Bacillati</taxon>
        <taxon>Actinomycetota</taxon>
        <taxon>Thermoleophilia</taxon>
        <taxon>Solirubrobacterales</taxon>
        <taxon>Baekduiaceae</taxon>
        <taxon>Svornostia</taxon>
    </lineage>
</organism>
<keyword evidence="1" id="KW-1133">Transmembrane helix</keyword>
<feature type="transmembrane region" description="Helical" evidence="1">
    <location>
        <begin position="12"/>
        <end position="30"/>
    </location>
</feature>
<feature type="transmembrane region" description="Helical" evidence="1">
    <location>
        <begin position="36"/>
        <end position="56"/>
    </location>
</feature>
<gene>
    <name evidence="2" type="ORF">LRS13_10865</name>
</gene>
<dbReference type="EMBL" id="CP088295">
    <property type="protein sequence ID" value="UUY05988.1"/>
    <property type="molecule type" value="Genomic_DNA"/>
</dbReference>
<feature type="transmembrane region" description="Helical" evidence="1">
    <location>
        <begin position="122"/>
        <end position="141"/>
    </location>
</feature>
<evidence type="ECO:0000256" key="1">
    <source>
        <dbReference type="SAM" id="Phobius"/>
    </source>
</evidence>
<protein>
    <submittedName>
        <fullName evidence="2">Uncharacterized protein</fullName>
    </submittedName>
</protein>
<dbReference type="RefSeq" id="WP_353866423.1">
    <property type="nucleotide sequence ID" value="NZ_CP088295.1"/>
</dbReference>
<keyword evidence="3" id="KW-1185">Reference proteome</keyword>
<dbReference type="Proteomes" id="UP001058860">
    <property type="component" value="Chromosome"/>
</dbReference>
<keyword evidence="1" id="KW-0472">Membrane</keyword>
<feature type="transmembrane region" description="Helical" evidence="1">
    <location>
        <begin position="96"/>
        <end position="115"/>
    </location>
</feature>
<feature type="transmembrane region" description="Helical" evidence="1">
    <location>
        <begin position="68"/>
        <end position="90"/>
    </location>
</feature>
<reference evidence="3" key="1">
    <citation type="submission" date="2021-11" db="EMBL/GenBank/DDBJ databases">
        <title>Cultivation dependent microbiological survey of springs from the worlds oldest radium mine currently devoted to the extraction of radon-saturated water.</title>
        <authorList>
            <person name="Kapinusova G."/>
            <person name="Smrhova T."/>
            <person name="Strejcek M."/>
            <person name="Suman J."/>
            <person name="Jani K."/>
            <person name="Pajer P."/>
            <person name="Uhlik O."/>
        </authorList>
    </citation>
    <scope>NUCLEOTIDE SEQUENCE [LARGE SCALE GENOMIC DNA]</scope>
    <source>
        <strain evidence="3">J379</strain>
    </source>
</reference>
<proteinExistence type="predicted"/>
<evidence type="ECO:0000313" key="3">
    <source>
        <dbReference type="Proteomes" id="UP001058860"/>
    </source>
</evidence>
<name>A0ABY5PMQ2_9ACTN</name>